<evidence type="ECO:0000256" key="1">
    <source>
        <dbReference type="SAM" id="MobiDB-lite"/>
    </source>
</evidence>
<protein>
    <submittedName>
        <fullName evidence="2">Uncharacterized protein</fullName>
    </submittedName>
</protein>
<feature type="compositionally biased region" description="Basic and acidic residues" evidence="1">
    <location>
        <begin position="1"/>
        <end position="19"/>
    </location>
</feature>
<evidence type="ECO:0000313" key="2">
    <source>
        <dbReference type="EMBL" id="GHH60318.1"/>
    </source>
</evidence>
<feature type="region of interest" description="Disordered" evidence="1">
    <location>
        <begin position="1"/>
        <end position="93"/>
    </location>
</feature>
<organism evidence="2 3">
    <name type="scientific">Kitasatospora indigofera</name>
    <dbReference type="NCBI Taxonomy" id="67307"/>
    <lineage>
        <taxon>Bacteria</taxon>
        <taxon>Bacillati</taxon>
        <taxon>Actinomycetota</taxon>
        <taxon>Actinomycetes</taxon>
        <taxon>Kitasatosporales</taxon>
        <taxon>Streptomycetaceae</taxon>
        <taxon>Kitasatospora</taxon>
    </lineage>
</organism>
<dbReference type="Proteomes" id="UP000617734">
    <property type="component" value="Unassembled WGS sequence"/>
</dbReference>
<accession>A0A919KJR9</accession>
<dbReference type="EMBL" id="BNBO01000002">
    <property type="protein sequence ID" value="GHH60318.1"/>
    <property type="molecule type" value="Genomic_DNA"/>
</dbReference>
<gene>
    <name evidence="2" type="ORF">GCM10018781_04780</name>
</gene>
<keyword evidence="3" id="KW-1185">Reference proteome</keyword>
<comment type="caution">
    <text evidence="2">The sequence shown here is derived from an EMBL/GenBank/DDBJ whole genome shotgun (WGS) entry which is preliminary data.</text>
</comment>
<sequence>MPDGRRQGADQGERQRPRQPEIPGGRPDRGIRYGGTRVRGGGVVSHGRDIISPSPRSQGGGWEFVLPVAGNPRGGGRIPPLGRAVGAEGFADE</sequence>
<reference evidence="2" key="1">
    <citation type="journal article" date="2014" name="Int. J. Syst. Evol. Microbiol.">
        <title>Complete genome sequence of Corynebacterium casei LMG S-19264T (=DSM 44701T), isolated from a smear-ripened cheese.</title>
        <authorList>
            <consortium name="US DOE Joint Genome Institute (JGI-PGF)"/>
            <person name="Walter F."/>
            <person name="Albersmeier A."/>
            <person name="Kalinowski J."/>
            <person name="Ruckert C."/>
        </authorList>
    </citation>
    <scope>NUCLEOTIDE SEQUENCE</scope>
    <source>
        <strain evidence="2">JCM 4646</strain>
    </source>
</reference>
<evidence type="ECO:0000313" key="3">
    <source>
        <dbReference type="Proteomes" id="UP000617734"/>
    </source>
</evidence>
<reference evidence="2" key="2">
    <citation type="submission" date="2020-09" db="EMBL/GenBank/DDBJ databases">
        <authorList>
            <person name="Sun Q."/>
            <person name="Ohkuma M."/>
        </authorList>
    </citation>
    <scope>NUCLEOTIDE SEQUENCE</scope>
    <source>
        <strain evidence="2">JCM 4646</strain>
    </source>
</reference>
<dbReference type="AlphaFoldDB" id="A0A919KJR9"/>
<name>A0A919KJR9_9ACTN</name>
<proteinExistence type="predicted"/>